<proteinExistence type="predicted"/>
<evidence type="ECO:0000256" key="1">
    <source>
        <dbReference type="SAM" id="MobiDB-lite"/>
    </source>
</evidence>
<reference evidence="2 3" key="1">
    <citation type="journal article" date="2020" name="BMC Genomics">
        <title>Intraspecific diversification of the crop wild relative Brassica cretica Lam. using demographic model selection.</title>
        <authorList>
            <person name="Kioukis A."/>
            <person name="Michalopoulou V.A."/>
            <person name="Briers L."/>
            <person name="Pirintsos S."/>
            <person name="Studholme D.J."/>
            <person name="Pavlidis P."/>
            <person name="Sarris P.F."/>
        </authorList>
    </citation>
    <scope>NUCLEOTIDE SEQUENCE [LARGE SCALE GENOMIC DNA]</scope>
    <source>
        <strain evidence="3">cv. PFS-1207/04</strain>
    </source>
</reference>
<keyword evidence="3" id="KW-1185">Reference proteome</keyword>
<accession>A0ABQ7AT72</accession>
<protein>
    <submittedName>
        <fullName evidence="2">Uncharacterized protein</fullName>
    </submittedName>
</protein>
<gene>
    <name evidence="2" type="ORF">DY000_02061249</name>
</gene>
<sequence>MGREELPPHDTRQGSETARRLQKNSTASSPIPPPSATDSPRGYKSPLITLRADF</sequence>
<dbReference type="EMBL" id="QGKV02001556">
    <property type="protein sequence ID" value="KAF3517238.1"/>
    <property type="molecule type" value="Genomic_DNA"/>
</dbReference>
<feature type="region of interest" description="Disordered" evidence="1">
    <location>
        <begin position="1"/>
        <end position="54"/>
    </location>
</feature>
<organism evidence="2 3">
    <name type="scientific">Brassica cretica</name>
    <name type="common">Mustard</name>
    <dbReference type="NCBI Taxonomy" id="69181"/>
    <lineage>
        <taxon>Eukaryota</taxon>
        <taxon>Viridiplantae</taxon>
        <taxon>Streptophyta</taxon>
        <taxon>Embryophyta</taxon>
        <taxon>Tracheophyta</taxon>
        <taxon>Spermatophyta</taxon>
        <taxon>Magnoliopsida</taxon>
        <taxon>eudicotyledons</taxon>
        <taxon>Gunneridae</taxon>
        <taxon>Pentapetalae</taxon>
        <taxon>rosids</taxon>
        <taxon>malvids</taxon>
        <taxon>Brassicales</taxon>
        <taxon>Brassicaceae</taxon>
        <taxon>Brassiceae</taxon>
        <taxon>Brassica</taxon>
    </lineage>
</organism>
<evidence type="ECO:0000313" key="2">
    <source>
        <dbReference type="EMBL" id="KAF3517238.1"/>
    </source>
</evidence>
<dbReference type="Proteomes" id="UP000266723">
    <property type="component" value="Unassembled WGS sequence"/>
</dbReference>
<comment type="caution">
    <text evidence="2">The sequence shown here is derived from an EMBL/GenBank/DDBJ whole genome shotgun (WGS) entry which is preliminary data.</text>
</comment>
<feature type="compositionally biased region" description="Basic and acidic residues" evidence="1">
    <location>
        <begin position="1"/>
        <end position="19"/>
    </location>
</feature>
<evidence type="ECO:0000313" key="3">
    <source>
        <dbReference type="Proteomes" id="UP000266723"/>
    </source>
</evidence>
<name>A0ABQ7AT72_BRACR</name>